<evidence type="ECO:0000313" key="2">
    <source>
        <dbReference type="Proteomes" id="UP000594842"/>
    </source>
</evidence>
<dbReference type="EMBL" id="MW314849">
    <property type="protein sequence ID" value="QPO17079.1"/>
    <property type="molecule type" value="Genomic_DNA"/>
</dbReference>
<reference evidence="1 2" key="1">
    <citation type="submission" date="2020-12" db="EMBL/GenBank/DDBJ databases">
        <authorList>
            <person name="Kaganovsky A.M."/>
            <person name="Abad L.A."/>
            <person name="Hancock A.M."/>
            <person name="Wiggins Z.F."/>
            <person name="Bellamy Z.J."/>
            <person name="Moore L.A."/>
            <person name="Neal J.P."/>
            <person name="Poydras T.E."/>
            <person name="Timmer K."/>
            <person name="DeJong R."/>
            <person name="Gissendanner C.R."/>
            <person name="Findley A.M."/>
            <person name="Garlena R.A."/>
            <person name="Russell D.A."/>
            <person name="Jacobs-Sera D."/>
            <person name="Hatfull G.F."/>
        </authorList>
    </citation>
    <scope>NUCLEOTIDE SEQUENCE [LARGE SCALE GENOMIC DNA]</scope>
</reference>
<keyword evidence="2" id="KW-1185">Reference proteome</keyword>
<sequence>MLVGGTSRDDPDEITVIVDRRAFTLPPYYLLPPASPGWTSPGTDRTE</sequence>
<dbReference type="Proteomes" id="UP000594842">
    <property type="component" value="Segment"/>
</dbReference>
<dbReference type="GeneID" id="63025924"/>
<gene>
    <name evidence="1" type="primary">50</name>
    <name evidence="1" type="ORF">SEA_DEXDERT_50</name>
</gene>
<dbReference type="RefSeq" id="YP_010001430.1">
    <property type="nucleotide sequence ID" value="NC_053210.1"/>
</dbReference>
<name>A0A7T1KS63_9CAUD</name>
<proteinExistence type="predicted"/>
<dbReference type="KEGG" id="vg:63025924"/>
<organism evidence="1 2">
    <name type="scientific">Gordonia phage Dexdert</name>
    <dbReference type="NCBI Taxonomy" id="2794946"/>
    <lineage>
        <taxon>Viruses</taxon>
        <taxon>Duplodnaviria</taxon>
        <taxon>Heunggongvirae</taxon>
        <taxon>Uroviricota</taxon>
        <taxon>Caudoviricetes</taxon>
        <taxon>Stackebrandtviridae</taxon>
        <taxon>Schenleyvirinae</taxon>
        <taxon>Dexdertvirus</taxon>
        <taxon>Dexdertvirus dexdert</taxon>
    </lineage>
</organism>
<evidence type="ECO:0000313" key="1">
    <source>
        <dbReference type="EMBL" id="QPO17079.1"/>
    </source>
</evidence>
<accession>A0A7T1KS63</accession>
<protein>
    <submittedName>
        <fullName evidence="1">Uncharacterized protein</fullName>
    </submittedName>
</protein>